<dbReference type="PANTHER" id="PTHR33336">
    <property type="entry name" value="QUINOL MONOOXYGENASE YGIN-RELATED"/>
    <property type="match status" value="1"/>
</dbReference>
<dbReference type="InterPro" id="IPR050744">
    <property type="entry name" value="AI-2_Isomerase_LsrG"/>
</dbReference>
<dbReference type="Gene3D" id="3.30.70.100">
    <property type="match status" value="1"/>
</dbReference>
<keyword evidence="2" id="KW-0560">Oxidoreductase</keyword>
<dbReference type="InterPro" id="IPR007138">
    <property type="entry name" value="ABM_dom"/>
</dbReference>
<keyword evidence="3" id="KW-1185">Reference proteome</keyword>
<protein>
    <submittedName>
        <fullName evidence="2">Antibiotic biosynthesis monooxygenase</fullName>
    </submittedName>
</protein>
<organism evidence="2 3">
    <name type="scientific">Devosia yakushimensis</name>
    <dbReference type="NCBI Taxonomy" id="470028"/>
    <lineage>
        <taxon>Bacteria</taxon>
        <taxon>Pseudomonadati</taxon>
        <taxon>Pseudomonadota</taxon>
        <taxon>Alphaproteobacteria</taxon>
        <taxon>Hyphomicrobiales</taxon>
        <taxon>Devosiaceae</taxon>
        <taxon>Devosia</taxon>
    </lineage>
</organism>
<dbReference type="RefSeq" id="WP_284388042.1">
    <property type="nucleotide sequence ID" value="NZ_BSNG01000001.1"/>
</dbReference>
<dbReference type="Pfam" id="PF03992">
    <property type="entry name" value="ABM"/>
    <property type="match status" value="1"/>
</dbReference>
<keyword evidence="2" id="KW-0503">Monooxygenase</keyword>
<evidence type="ECO:0000313" key="2">
    <source>
        <dbReference type="EMBL" id="GLQ08817.1"/>
    </source>
</evidence>
<reference evidence="2" key="2">
    <citation type="submission" date="2023-01" db="EMBL/GenBank/DDBJ databases">
        <title>Draft genome sequence of Devosia yakushimensis strain NBRC 103855.</title>
        <authorList>
            <person name="Sun Q."/>
            <person name="Mori K."/>
        </authorList>
    </citation>
    <scope>NUCLEOTIDE SEQUENCE</scope>
    <source>
        <strain evidence="2">NBRC 103855</strain>
    </source>
</reference>
<feature type="domain" description="ABM" evidence="1">
    <location>
        <begin position="2"/>
        <end position="91"/>
    </location>
</feature>
<evidence type="ECO:0000313" key="3">
    <source>
        <dbReference type="Proteomes" id="UP001161406"/>
    </source>
</evidence>
<dbReference type="PROSITE" id="PS51725">
    <property type="entry name" value="ABM"/>
    <property type="match status" value="1"/>
</dbReference>
<name>A0ABQ5UBX4_9HYPH</name>
<evidence type="ECO:0000259" key="1">
    <source>
        <dbReference type="PROSITE" id="PS51725"/>
    </source>
</evidence>
<dbReference type="InterPro" id="IPR011008">
    <property type="entry name" value="Dimeric_a/b-barrel"/>
</dbReference>
<comment type="caution">
    <text evidence="2">The sequence shown here is derived from an EMBL/GenBank/DDBJ whole genome shotgun (WGS) entry which is preliminary data.</text>
</comment>
<reference evidence="2" key="1">
    <citation type="journal article" date="2014" name="Int. J. Syst. Evol. Microbiol.">
        <title>Complete genome of a new Firmicutes species belonging to the dominant human colonic microbiota ('Ruminococcus bicirculans') reveals two chromosomes and a selective capacity to utilize plant glucans.</title>
        <authorList>
            <consortium name="NISC Comparative Sequencing Program"/>
            <person name="Wegmann U."/>
            <person name="Louis P."/>
            <person name="Goesmann A."/>
            <person name="Henrissat B."/>
            <person name="Duncan S.H."/>
            <person name="Flint H.J."/>
        </authorList>
    </citation>
    <scope>NUCLEOTIDE SEQUENCE</scope>
    <source>
        <strain evidence="2">NBRC 103855</strain>
    </source>
</reference>
<dbReference type="GO" id="GO:0004497">
    <property type="term" value="F:monooxygenase activity"/>
    <property type="evidence" value="ECO:0007669"/>
    <property type="project" value="UniProtKB-KW"/>
</dbReference>
<gene>
    <name evidence="2" type="ORF">GCM10007913_07490</name>
</gene>
<accession>A0ABQ5UBX4</accession>
<dbReference type="EMBL" id="BSNG01000001">
    <property type="protein sequence ID" value="GLQ08817.1"/>
    <property type="molecule type" value="Genomic_DNA"/>
</dbReference>
<sequence>MIYVVATLRIRPESLEAMAEAAIPAIAATRREPGCRFYDMHASITDPERVTFIERWSTRAALEAHFASTHVAAFLAASQRHVVASTIEIIHPERVESL</sequence>
<proteinExistence type="predicted"/>
<dbReference type="SUPFAM" id="SSF54909">
    <property type="entry name" value="Dimeric alpha+beta barrel"/>
    <property type="match status" value="1"/>
</dbReference>
<dbReference type="PANTHER" id="PTHR33336:SF15">
    <property type="entry name" value="ABM DOMAIN-CONTAINING PROTEIN"/>
    <property type="match status" value="1"/>
</dbReference>
<dbReference type="Proteomes" id="UP001161406">
    <property type="component" value="Unassembled WGS sequence"/>
</dbReference>